<gene>
    <name evidence="5" type="ORF">C6N75_09185</name>
</gene>
<feature type="transmembrane region" description="Helical" evidence="2">
    <location>
        <begin position="59"/>
        <end position="77"/>
    </location>
</feature>
<keyword evidence="2" id="KW-0812">Transmembrane</keyword>
<protein>
    <recommendedName>
        <fullName evidence="7">DUF2510 domain-containing protein</fullName>
    </recommendedName>
</protein>
<evidence type="ECO:0008006" key="7">
    <source>
        <dbReference type="Google" id="ProtNLM"/>
    </source>
</evidence>
<dbReference type="AlphaFoldDB" id="A0A2S9PYS6"/>
<dbReference type="InterPro" id="IPR018929">
    <property type="entry name" value="DUF2510"/>
</dbReference>
<evidence type="ECO:0000256" key="1">
    <source>
        <dbReference type="SAM" id="MobiDB-lite"/>
    </source>
</evidence>
<dbReference type="RefSeq" id="WP_105868372.1">
    <property type="nucleotide sequence ID" value="NZ_PVLV01000114.1"/>
</dbReference>
<proteinExistence type="predicted"/>
<dbReference type="Pfam" id="PF26056">
    <property type="entry name" value="DUF8017"/>
    <property type="match status" value="1"/>
</dbReference>
<evidence type="ECO:0000259" key="4">
    <source>
        <dbReference type="Pfam" id="PF26056"/>
    </source>
</evidence>
<feature type="compositionally biased region" description="Low complexity" evidence="1">
    <location>
        <begin position="31"/>
        <end position="41"/>
    </location>
</feature>
<feature type="domain" description="DUF8017" evidence="4">
    <location>
        <begin position="138"/>
        <end position="293"/>
    </location>
</feature>
<feature type="region of interest" description="Disordered" evidence="1">
    <location>
        <begin position="82"/>
        <end position="126"/>
    </location>
</feature>
<feature type="compositionally biased region" description="Low complexity" evidence="1">
    <location>
        <begin position="82"/>
        <end position="109"/>
    </location>
</feature>
<sequence length="307" mass="30566">MAMTTPPGWYPDPAAPAVERWWDGAAWSGHTRPAPGAPAAPGGFGPPTPPRGRRRTAPVLLAAAAVAAAVTLTVVLLRPDGGSGAAAPGPATPSGSRATASASPAGGPSPDEEQGADGGDPTVLTDQLNGVTLPVLDGWERPEFTTVDVPLAATVAQDDCPAAPARSCRRGTVTSRTAHTTGDGSARTIARADIEDAAEEAFGEDTLGTRAYGGIRSHQVVAERSVTVAGRTGHLVRWRVVTGKGPGGHVQTVAFPSPLGSGAPVVVRIALNSVPGAPPPAAMDEITAGIRPIGDATGGGVGSTIGP</sequence>
<keyword evidence="2" id="KW-1133">Transmembrane helix</keyword>
<reference evidence="5 6" key="1">
    <citation type="submission" date="2018-03" db="EMBL/GenBank/DDBJ databases">
        <title>Novel Streptomyces sp. from soil.</title>
        <authorList>
            <person name="Tan G.Y.A."/>
            <person name="Lee Z.Y."/>
        </authorList>
    </citation>
    <scope>NUCLEOTIDE SEQUENCE [LARGE SCALE GENOMIC DNA]</scope>
    <source>
        <strain evidence="5 6">ST5x</strain>
    </source>
</reference>
<evidence type="ECO:0000256" key="2">
    <source>
        <dbReference type="SAM" id="Phobius"/>
    </source>
</evidence>
<evidence type="ECO:0000313" key="6">
    <source>
        <dbReference type="Proteomes" id="UP000239322"/>
    </source>
</evidence>
<dbReference type="Pfam" id="PF10708">
    <property type="entry name" value="DUF2510"/>
    <property type="match status" value="1"/>
</dbReference>
<name>A0A2S9PYS6_9ACTN</name>
<evidence type="ECO:0000313" key="5">
    <source>
        <dbReference type="EMBL" id="PRH79507.1"/>
    </source>
</evidence>
<keyword evidence="6" id="KW-1185">Reference proteome</keyword>
<dbReference type="InterPro" id="IPR058330">
    <property type="entry name" value="DUF8017"/>
</dbReference>
<dbReference type="EMBL" id="PVLV01000114">
    <property type="protein sequence ID" value="PRH79507.1"/>
    <property type="molecule type" value="Genomic_DNA"/>
</dbReference>
<keyword evidence="2" id="KW-0472">Membrane</keyword>
<accession>A0A2S9PYS6</accession>
<evidence type="ECO:0000259" key="3">
    <source>
        <dbReference type="Pfam" id="PF10708"/>
    </source>
</evidence>
<feature type="compositionally biased region" description="Polar residues" evidence="1">
    <location>
        <begin position="172"/>
        <end position="183"/>
    </location>
</feature>
<comment type="caution">
    <text evidence="5">The sequence shown here is derived from an EMBL/GenBank/DDBJ whole genome shotgun (WGS) entry which is preliminary data.</text>
</comment>
<dbReference type="Proteomes" id="UP000239322">
    <property type="component" value="Unassembled WGS sequence"/>
</dbReference>
<organism evidence="5 6">
    <name type="scientific">Streptomyces solincola</name>
    <dbReference type="NCBI Taxonomy" id="2100817"/>
    <lineage>
        <taxon>Bacteria</taxon>
        <taxon>Bacillati</taxon>
        <taxon>Actinomycetota</taxon>
        <taxon>Actinomycetes</taxon>
        <taxon>Kitasatosporales</taxon>
        <taxon>Streptomycetaceae</taxon>
        <taxon>Streptomyces</taxon>
    </lineage>
</organism>
<feature type="region of interest" description="Disordered" evidence="1">
    <location>
        <begin position="22"/>
        <end position="56"/>
    </location>
</feature>
<feature type="domain" description="DUF2510" evidence="3">
    <location>
        <begin position="7"/>
        <end position="40"/>
    </location>
</feature>
<dbReference type="OrthoDB" id="4463773at2"/>
<feature type="region of interest" description="Disordered" evidence="1">
    <location>
        <begin position="162"/>
        <end position="184"/>
    </location>
</feature>